<keyword evidence="2 3" id="KW-0560">Oxidoreductase</keyword>
<dbReference type="PANTHER" id="PTHR43477:SF1">
    <property type="entry name" value="DIHYDROANTICAPSIN 7-DEHYDROGENASE"/>
    <property type="match status" value="1"/>
</dbReference>
<dbReference type="InterPro" id="IPR036291">
    <property type="entry name" value="NAD(P)-bd_dom_sf"/>
</dbReference>
<proteinExistence type="inferred from homology"/>
<comment type="similarity">
    <text evidence="1">Belongs to the short-chain dehydrogenases/reductases (SDR) family.</text>
</comment>
<comment type="caution">
    <text evidence="3">The sequence shown here is derived from an EMBL/GenBank/DDBJ whole genome shotgun (WGS) entry which is preliminary data.</text>
</comment>
<dbReference type="GO" id="GO:0016491">
    <property type="term" value="F:oxidoreductase activity"/>
    <property type="evidence" value="ECO:0007669"/>
    <property type="project" value="UniProtKB-KW"/>
</dbReference>
<dbReference type="EMBL" id="JBFRYB010000002">
    <property type="protein sequence ID" value="MEX1667067.1"/>
    <property type="molecule type" value="Genomic_DNA"/>
</dbReference>
<dbReference type="InterPro" id="IPR002347">
    <property type="entry name" value="SDR_fam"/>
</dbReference>
<keyword evidence="4" id="KW-1185">Reference proteome</keyword>
<sequence length="249" mass="25989">MKFANKVVLVTGAASGIGLEIAKQFLSEGATVIATDLNLASLEALALELGDKFLPRRCDAGSPAEVEALFVGIDQLDILINNAGIGIMQNPEDLQEESYDKQMAVLLKAPIFHVKHAAALLRRSSNGSVVNISSASALLSLPGYTAYGSAKAALIKFTQDAVVTVPGVRHNVILPGLIETPILKDGYGEDAVEKLQQAAQITPVPRLGQSSDVAAATLFLASDAAEFINGAQLLVDGGLSRVHVMSMGA</sequence>
<dbReference type="PRINTS" id="PR00080">
    <property type="entry name" value="SDRFAMILY"/>
</dbReference>
<dbReference type="SUPFAM" id="SSF51735">
    <property type="entry name" value="NAD(P)-binding Rossmann-fold domains"/>
    <property type="match status" value="1"/>
</dbReference>
<evidence type="ECO:0000256" key="2">
    <source>
        <dbReference type="ARBA" id="ARBA00023002"/>
    </source>
</evidence>
<dbReference type="InterPro" id="IPR051122">
    <property type="entry name" value="SDR_DHRS6-like"/>
</dbReference>
<dbReference type="PRINTS" id="PR00081">
    <property type="entry name" value="GDHRDH"/>
</dbReference>
<reference evidence="3 4" key="1">
    <citation type="journal article" date="2011" name="Int. J. Syst. Evol. Microbiol.">
        <title>Zhongshania antarctica gen. nov., sp. nov. and Zhongshania guokunii sp. nov., gammaproteobacteria respectively isolated from coastal attached (fast) ice and surface seawater of the Antarctic.</title>
        <authorList>
            <person name="Li H.J."/>
            <person name="Zhang X.Y."/>
            <person name="Chen C.X."/>
            <person name="Zhang Y.J."/>
            <person name="Gao Z.M."/>
            <person name="Yu Y."/>
            <person name="Chen X.L."/>
            <person name="Chen B."/>
            <person name="Zhang Y.Z."/>
        </authorList>
    </citation>
    <scope>NUCLEOTIDE SEQUENCE [LARGE SCALE GENOMIC DNA]</scope>
    <source>
        <strain evidence="3 4">R06B22</strain>
    </source>
</reference>
<name>A0ABV3TZS3_9GAMM</name>
<protein>
    <submittedName>
        <fullName evidence="3">SDR family NAD(P)-dependent oxidoreductase</fullName>
        <ecNumber evidence="3">1.1.1.-</ecNumber>
    </submittedName>
</protein>
<dbReference type="Pfam" id="PF13561">
    <property type="entry name" value="adh_short_C2"/>
    <property type="match status" value="1"/>
</dbReference>
<accession>A0ABV3TZS3</accession>
<dbReference type="Proteomes" id="UP001557484">
    <property type="component" value="Unassembled WGS sequence"/>
</dbReference>
<dbReference type="CDD" id="cd05233">
    <property type="entry name" value="SDR_c"/>
    <property type="match status" value="1"/>
</dbReference>
<evidence type="ECO:0000313" key="4">
    <source>
        <dbReference type="Proteomes" id="UP001557484"/>
    </source>
</evidence>
<gene>
    <name evidence="3" type="ORF">AB4875_16340</name>
</gene>
<dbReference type="EC" id="1.1.1.-" evidence="3"/>
<dbReference type="RefSeq" id="WP_368377181.1">
    <property type="nucleotide sequence ID" value="NZ_JBFRYB010000002.1"/>
</dbReference>
<dbReference type="Gene3D" id="3.40.50.720">
    <property type="entry name" value="NAD(P)-binding Rossmann-like Domain"/>
    <property type="match status" value="1"/>
</dbReference>
<dbReference type="PANTHER" id="PTHR43477">
    <property type="entry name" value="DIHYDROANTICAPSIN 7-DEHYDROGENASE"/>
    <property type="match status" value="1"/>
</dbReference>
<organism evidence="3 4">
    <name type="scientific">Zhongshania arctica</name>
    <dbReference type="NCBI Taxonomy" id="3238302"/>
    <lineage>
        <taxon>Bacteria</taxon>
        <taxon>Pseudomonadati</taxon>
        <taxon>Pseudomonadota</taxon>
        <taxon>Gammaproteobacteria</taxon>
        <taxon>Cellvibrionales</taxon>
        <taxon>Spongiibacteraceae</taxon>
        <taxon>Zhongshania</taxon>
    </lineage>
</organism>
<evidence type="ECO:0000256" key="1">
    <source>
        <dbReference type="ARBA" id="ARBA00006484"/>
    </source>
</evidence>
<evidence type="ECO:0000313" key="3">
    <source>
        <dbReference type="EMBL" id="MEX1667067.1"/>
    </source>
</evidence>